<dbReference type="EMBL" id="OX465085">
    <property type="protein sequence ID" value="CAI9300519.1"/>
    <property type="molecule type" value="Genomic_DNA"/>
</dbReference>
<dbReference type="InterPro" id="IPR036676">
    <property type="entry name" value="PurM-like_C_sf"/>
</dbReference>
<keyword evidence="2" id="KW-1185">Reference proteome</keyword>
<dbReference type="GO" id="GO:0006189">
    <property type="term" value="P:'de novo' IMP biosynthetic process"/>
    <property type="evidence" value="ECO:0007669"/>
    <property type="project" value="InterPro"/>
</dbReference>
<evidence type="ECO:0000313" key="1">
    <source>
        <dbReference type="EMBL" id="CAI9300519.1"/>
    </source>
</evidence>
<dbReference type="SUPFAM" id="SSF56042">
    <property type="entry name" value="PurM C-terminal domain-like"/>
    <property type="match status" value="1"/>
</dbReference>
<sequence length="225" mass="25315">MASIPPHIDPLSSTLLRSATTSVPATAFFHRHMPCLTSSPPVLTARLSTPCRLTYPRRPSLIVAAATTLMSNSVQAGGIKDGEMKRTFNMGIGMVLVVSKEVSERVVKECEMVYRIGEVFSGAKVESTFFEGLEPSQTMIRHLVEMEIDHINTSHPNFIGGNQVVEVASHQVRSCRMGSTTPRTRCIYSKFPTYKEEEDQLMFKSLLAIYTWWTTTNFLTWRIFF</sequence>
<organism evidence="1 2">
    <name type="scientific">Lactuca saligna</name>
    <name type="common">Willowleaf lettuce</name>
    <dbReference type="NCBI Taxonomy" id="75948"/>
    <lineage>
        <taxon>Eukaryota</taxon>
        <taxon>Viridiplantae</taxon>
        <taxon>Streptophyta</taxon>
        <taxon>Embryophyta</taxon>
        <taxon>Tracheophyta</taxon>
        <taxon>Spermatophyta</taxon>
        <taxon>Magnoliopsida</taxon>
        <taxon>eudicotyledons</taxon>
        <taxon>Gunneridae</taxon>
        <taxon>Pentapetalae</taxon>
        <taxon>asterids</taxon>
        <taxon>campanulids</taxon>
        <taxon>Asterales</taxon>
        <taxon>Asteraceae</taxon>
        <taxon>Cichorioideae</taxon>
        <taxon>Cichorieae</taxon>
        <taxon>Lactucinae</taxon>
        <taxon>Lactuca</taxon>
    </lineage>
</organism>
<reference evidence="1" key="1">
    <citation type="submission" date="2023-04" db="EMBL/GenBank/DDBJ databases">
        <authorList>
            <person name="Vijverberg K."/>
            <person name="Xiong W."/>
            <person name="Schranz E."/>
        </authorList>
    </citation>
    <scope>NUCLEOTIDE SEQUENCE</scope>
</reference>
<accession>A0AA36ELM0</accession>
<dbReference type="PANTHER" id="PTHR10520">
    <property type="entry name" value="TRIFUNCTIONAL PURINE BIOSYNTHETIC PROTEIN ADENOSINE-3-RELATED"/>
    <property type="match status" value="1"/>
</dbReference>
<evidence type="ECO:0000313" key="2">
    <source>
        <dbReference type="Proteomes" id="UP001177003"/>
    </source>
</evidence>
<dbReference type="GO" id="GO:0004637">
    <property type="term" value="F:phosphoribosylamine-glycine ligase activity"/>
    <property type="evidence" value="ECO:0007669"/>
    <property type="project" value="TreeGrafter"/>
</dbReference>
<dbReference type="Gene3D" id="3.90.650.10">
    <property type="entry name" value="PurM-like C-terminal domain"/>
    <property type="match status" value="1"/>
</dbReference>
<dbReference type="Proteomes" id="UP001177003">
    <property type="component" value="Chromosome 9"/>
</dbReference>
<dbReference type="AlphaFoldDB" id="A0AA36ELM0"/>
<name>A0AA36ELM0_LACSI</name>
<dbReference type="InterPro" id="IPR004733">
    <property type="entry name" value="PurM_cligase"/>
</dbReference>
<proteinExistence type="predicted"/>
<dbReference type="GO" id="GO:0004641">
    <property type="term" value="F:phosphoribosylformylglycinamidine cyclo-ligase activity"/>
    <property type="evidence" value="ECO:0007669"/>
    <property type="project" value="InterPro"/>
</dbReference>
<dbReference type="GO" id="GO:0005829">
    <property type="term" value="C:cytosol"/>
    <property type="evidence" value="ECO:0007669"/>
    <property type="project" value="TreeGrafter"/>
</dbReference>
<protein>
    <submittedName>
        <fullName evidence="1">Uncharacterized protein</fullName>
    </submittedName>
</protein>
<dbReference type="PANTHER" id="PTHR10520:SF12">
    <property type="entry name" value="TRIFUNCTIONAL PURINE BIOSYNTHETIC PROTEIN ADENOSINE-3"/>
    <property type="match status" value="1"/>
</dbReference>
<gene>
    <name evidence="1" type="ORF">LSALG_LOCUS39149</name>
</gene>
<dbReference type="GO" id="GO:0046084">
    <property type="term" value="P:adenine biosynthetic process"/>
    <property type="evidence" value="ECO:0007669"/>
    <property type="project" value="TreeGrafter"/>
</dbReference>